<evidence type="ECO:0000313" key="2">
    <source>
        <dbReference type="EMBL" id="MBB4981605.1"/>
    </source>
</evidence>
<reference evidence="2 3" key="1">
    <citation type="submission" date="2020-08" db="EMBL/GenBank/DDBJ databases">
        <title>Genomic Encyclopedia of Type Strains, Phase III (KMG-III): the genomes of soil and plant-associated and newly described type strains.</title>
        <authorList>
            <person name="Whitman W."/>
        </authorList>
    </citation>
    <scope>NUCLEOTIDE SEQUENCE [LARGE SCALE GENOMIC DNA]</scope>
    <source>
        <strain evidence="2 3">SFB5A</strain>
    </source>
</reference>
<dbReference type="RefSeq" id="WP_116162690.1">
    <property type="nucleotide sequence ID" value="NZ_JACHJY010000003.1"/>
</dbReference>
<accession>A0A7W7XB47</accession>
<keyword evidence="3" id="KW-1185">Reference proteome</keyword>
<protein>
    <submittedName>
        <fullName evidence="2">Uncharacterized protein</fullName>
    </submittedName>
</protein>
<comment type="caution">
    <text evidence="2">The sequence shown here is derived from an EMBL/GenBank/DDBJ whole genome shotgun (WGS) entry which is preliminary data.</text>
</comment>
<name>A0A7W7XB47_9ACTN</name>
<keyword evidence="1" id="KW-1133">Transmembrane helix</keyword>
<keyword evidence="1" id="KW-0472">Membrane</keyword>
<evidence type="ECO:0000256" key="1">
    <source>
        <dbReference type="SAM" id="Phobius"/>
    </source>
</evidence>
<gene>
    <name evidence="2" type="ORF">GGE06_002515</name>
</gene>
<dbReference type="EMBL" id="JACHJY010000003">
    <property type="protein sequence ID" value="MBB4981605.1"/>
    <property type="molecule type" value="Genomic_DNA"/>
</dbReference>
<proteinExistence type="predicted"/>
<organism evidence="2 3">
    <name type="scientific">Streptomyces nymphaeiformis</name>
    <dbReference type="NCBI Taxonomy" id="2663842"/>
    <lineage>
        <taxon>Bacteria</taxon>
        <taxon>Bacillati</taxon>
        <taxon>Actinomycetota</taxon>
        <taxon>Actinomycetes</taxon>
        <taxon>Kitasatosporales</taxon>
        <taxon>Streptomycetaceae</taxon>
        <taxon>Streptomyces</taxon>
    </lineage>
</organism>
<dbReference type="AlphaFoldDB" id="A0A7W7XB47"/>
<evidence type="ECO:0000313" key="3">
    <source>
        <dbReference type="Proteomes" id="UP000582643"/>
    </source>
</evidence>
<feature type="transmembrane region" description="Helical" evidence="1">
    <location>
        <begin position="71"/>
        <end position="91"/>
    </location>
</feature>
<sequence>MDWYVVIPGALALLLGLSGAAALRTGWMPSWQRRRVFRTALHGWGQSAMAAAFAIQACGQLADDLVLRSGLGVATLLGLLGGLVLLVLAQVPRRDR</sequence>
<keyword evidence="1" id="KW-0812">Transmembrane</keyword>
<dbReference type="Proteomes" id="UP000582643">
    <property type="component" value="Unassembled WGS sequence"/>
</dbReference>